<evidence type="ECO:0000259" key="4">
    <source>
        <dbReference type="PROSITE" id="PS51746"/>
    </source>
</evidence>
<feature type="domain" description="PPM-type phosphatase" evidence="4">
    <location>
        <begin position="2"/>
        <end position="267"/>
    </location>
</feature>
<dbReference type="Proteomes" id="UP000594342">
    <property type="component" value="Unassembled WGS sequence"/>
</dbReference>
<evidence type="ECO:0000313" key="5">
    <source>
        <dbReference type="EMBL" id="VBB18037.1"/>
    </source>
</evidence>
<sequence>MSAHFVSLKGERSSNEDSHNIILGLNSTDGEVAKVNYYGVYDGHGGKFVSNFLSENLPQFFVSSKVTYPLDRDYVNNVYDKVQNVLFTKYEKHATECGSTCLVVCHFKDANTNQEFLNVMNTGDSRAVLCRSSIAVPLTRDHKPDWPDETNRINKLGGQIRKDGATYRINDLSVSRAFGDKESSKYVTHRPDVYKYALTKKDKFMIIACDGLWDVISSQEAVNMVLKMCYDSDMKRINQKINIALKLAEKAIELESGDNVTCIVVFFD</sequence>
<evidence type="ECO:0000256" key="1">
    <source>
        <dbReference type="ARBA" id="ARBA00022723"/>
    </source>
</evidence>
<keyword evidence="1" id="KW-0479">Metal-binding</keyword>
<keyword evidence="2" id="KW-0378">Hydrolase</keyword>
<evidence type="ECO:0000256" key="3">
    <source>
        <dbReference type="ARBA" id="ARBA00022912"/>
    </source>
</evidence>
<dbReference type="CDD" id="cd00143">
    <property type="entry name" value="PP2Cc"/>
    <property type="match status" value="1"/>
</dbReference>
<dbReference type="PANTHER" id="PTHR47992">
    <property type="entry name" value="PROTEIN PHOSPHATASE"/>
    <property type="match status" value="1"/>
</dbReference>
<dbReference type="PROSITE" id="PS51746">
    <property type="entry name" value="PPM_2"/>
    <property type="match status" value="1"/>
</dbReference>
<name>A0A5K0U860_9VIRU</name>
<dbReference type="SUPFAM" id="SSF81606">
    <property type="entry name" value="PP2C-like"/>
    <property type="match status" value="1"/>
</dbReference>
<reference evidence="5 6" key="1">
    <citation type="submission" date="2018-10" db="EMBL/GenBank/DDBJ databases">
        <authorList>
            <consortium name="IHU Genomes"/>
        </authorList>
    </citation>
    <scope>NUCLEOTIDE SEQUENCE [LARGE SCALE GENOMIC DNA]</scope>
    <source>
        <strain evidence="5 6">A1</strain>
    </source>
</reference>
<dbReference type="PROSITE" id="PS01032">
    <property type="entry name" value="PPM_1"/>
    <property type="match status" value="1"/>
</dbReference>
<proteinExistence type="predicted"/>
<dbReference type="Gene3D" id="3.60.40.10">
    <property type="entry name" value="PPM-type phosphatase domain"/>
    <property type="match status" value="1"/>
</dbReference>
<dbReference type="GO" id="GO:0046872">
    <property type="term" value="F:metal ion binding"/>
    <property type="evidence" value="ECO:0007669"/>
    <property type="project" value="UniProtKB-KW"/>
</dbReference>
<dbReference type="InterPro" id="IPR036457">
    <property type="entry name" value="PPM-type-like_dom_sf"/>
</dbReference>
<organism evidence="5 6">
    <name type="scientific">Yasminevirus sp. GU-2018</name>
    <dbReference type="NCBI Taxonomy" id="2420051"/>
    <lineage>
        <taxon>Viruses</taxon>
        <taxon>Varidnaviria</taxon>
        <taxon>Bamfordvirae</taxon>
        <taxon>Nucleocytoviricota</taxon>
        <taxon>Megaviricetes</taxon>
        <taxon>Imitervirales</taxon>
        <taxon>Mimiviridae</taxon>
        <taxon>Klosneuvirinae</taxon>
        <taxon>Yasminevirus</taxon>
        <taxon>Yasminevirus saudimassiliense</taxon>
    </lineage>
</organism>
<dbReference type="InterPro" id="IPR015655">
    <property type="entry name" value="PP2C"/>
</dbReference>
<dbReference type="GO" id="GO:0004722">
    <property type="term" value="F:protein serine/threonine phosphatase activity"/>
    <property type="evidence" value="ECO:0007669"/>
    <property type="project" value="InterPro"/>
</dbReference>
<dbReference type="Pfam" id="PF00481">
    <property type="entry name" value="PP2C"/>
    <property type="match status" value="1"/>
</dbReference>
<dbReference type="EMBL" id="UPSH01000001">
    <property type="protein sequence ID" value="VBB18037.1"/>
    <property type="molecule type" value="Genomic_DNA"/>
</dbReference>
<comment type="caution">
    <text evidence="5">The sequence shown here is derived from an EMBL/GenBank/DDBJ whole genome shotgun (WGS) entry which is preliminary data.</text>
</comment>
<evidence type="ECO:0000256" key="2">
    <source>
        <dbReference type="ARBA" id="ARBA00022801"/>
    </source>
</evidence>
<dbReference type="SMART" id="SM00332">
    <property type="entry name" value="PP2Cc"/>
    <property type="match status" value="1"/>
</dbReference>
<dbReference type="InterPro" id="IPR001932">
    <property type="entry name" value="PPM-type_phosphatase-like_dom"/>
</dbReference>
<keyword evidence="6" id="KW-1185">Reference proteome</keyword>
<protein>
    <submittedName>
        <fullName evidence="5">Serine/threonine protein phosphatase</fullName>
    </submittedName>
</protein>
<dbReference type="InterPro" id="IPR000222">
    <property type="entry name" value="PP2C_BS"/>
</dbReference>
<evidence type="ECO:0000313" key="6">
    <source>
        <dbReference type="Proteomes" id="UP000594342"/>
    </source>
</evidence>
<gene>
    <name evidence="5" type="ORF">YASMINEVIRUS_500</name>
</gene>
<keyword evidence="3" id="KW-0904">Protein phosphatase</keyword>
<accession>A0A5K0U860</accession>